<feature type="domain" description="Endonuclease GajA/Old nuclease/RecF-like AAA" evidence="1">
    <location>
        <begin position="282"/>
        <end position="358"/>
    </location>
</feature>
<dbReference type="RefSeq" id="WP_261299927.1">
    <property type="nucleotide sequence ID" value="NZ_JAMTCD010000037.1"/>
</dbReference>
<sequence>MYISKLVVENFRCFGGEDKKLKLPLQVGLNTLVGENDAGKTAIIDALRMIFGTRDQESLRPTTEDFHYSPEGFQAKEFSIEALFIDLSLAEQRAFADYLTYQPEIEDNPVVLRITLNAVLRNGKVRTTVFAGFPTSAHGLKELDAEVRDNLRATYLRPLRDAEKEMDAGRNSRISKILRKQPAIDFGENEIDLSSVSEDKFGEVIDKIGVVGIARLVNQLLERQPAIGATTETLNTNFLKPLQMAGDNLQAKLGIGPDADEEALKRQMLEKIGISLDNIGGKRGLGSNNLLYIACEMLLLADSKDELALLIIEEPEAHLHPQRQLKLIQYLQSKVQKHKEEHSIHLQVILSTHSPTLASKLPIKCMTMINKGRVLPFKAAGLLPEDDCTFLERFIDATKSNLFFCRGVMIVEGDAENLLLPSIAKLLGKDFTENGVSIVNVGHTGLSRYANIFAGTEAYPNPGINVACLHDWDLIPFPAARELKLDSVKGKSQLELLWISAHETIQGDGDPDYQELDAALPKNMISTLAGNELDDKKIKGVEREYKGSFVKGFYSGPWTLEYSLAFHGLAKEMTIAACLAKAEHSTVYDKSKQAKVVTAAKSYYKFLTEQYRDIGVLAGKVYELFLSPVSVSDYIGDENASLIMKKKASKAAAGQHLGVLLENIDDKLKCDKGLEYDRIAYWKGVLPAALVEAISHVTTEVTPLLFEDDSDE</sequence>
<evidence type="ECO:0000313" key="3">
    <source>
        <dbReference type="EMBL" id="MCT7943609.1"/>
    </source>
</evidence>
<dbReference type="Pfam" id="PF13175">
    <property type="entry name" value="AAA_15"/>
    <property type="match status" value="2"/>
</dbReference>
<dbReference type="InterPro" id="IPR051396">
    <property type="entry name" value="Bact_Antivir_Def_Nuclease"/>
</dbReference>
<dbReference type="EMBL" id="JAMTCD010000037">
    <property type="protein sequence ID" value="MCT7943609.1"/>
    <property type="molecule type" value="Genomic_DNA"/>
</dbReference>
<dbReference type="InterPro" id="IPR034139">
    <property type="entry name" value="TOPRIM_OLD"/>
</dbReference>
<dbReference type="SUPFAM" id="SSF52540">
    <property type="entry name" value="P-loop containing nucleoside triphosphate hydrolases"/>
    <property type="match status" value="1"/>
</dbReference>
<dbReference type="PANTHER" id="PTHR43581">
    <property type="entry name" value="ATP/GTP PHOSPHATASE"/>
    <property type="match status" value="1"/>
</dbReference>
<keyword evidence="4" id="KW-1185">Reference proteome</keyword>
<dbReference type="InterPro" id="IPR027417">
    <property type="entry name" value="P-loop_NTPase"/>
</dbReference>
<feature type="domain" description="Endonuclease GajA/Old nuclease/RecF-like AAA" evidence="1">
    <location>
        <begin position="1"/>
        <end position="84"/>
    </location>
</feature>
<feature type="domain" description="OLD protein-like TOPRIM" evidence="2">
    <location>
        <begin position="403"/>
        <end position="473"/>
    </location>
</feature>
<dbReference type="PANTHER" id="PTHR43581:SF4">
    <property type="entry name" value="ATP_GTP PHOSPHATASE"/>
    <property type="match status" value="1"/>
</dbReference>
<proteinExistence type="predicted"/>
<name>A0A9X3AWS5_9GAMM</name>
<organism evidence="3 4">
    <name type="scientific">Shewanella holmiensis</name>
    <dbReference type="NCBI Taxonomy" id="2952222"/>
    <lineage>
        <taxon>Bacteria</taxon>
        <taxon>Pseudomonadati</taxon>
        <taxon>Pseudomonadota</taxon>
        <taxon>Gammaproteobacteria</taxon>
        <taxon>Alteromonadales</taxon>
        <taxon>Shewanellaceae</taxon>
        <taxon>Shewanella</taxon>
    </lineage>
</organism>
<dbReference type="CDD" id="cd01026">
    <property type="entry name" value="TOPRIM_OLD"/>
    <property type="match status" value="1"/>
</dbReference>
<comment type="caution">
    <text evidence="3">The sequence shown here is derived from an EMBL/GenBank/DDBJ whole genome shotgun (WGS) entry which is preliminary data.</text>
</comment>
<reference evidence="3" key="1">
    <citation type="journal article" date="2023" name="Int. J. Syst. Evol. Microbiol.">
        <title>&lt;i&gt;Shewanella septentrionalis&lt;/i&gt; sp. nov. and &lt;i&gt;Shewanella holmiensis&lt;/i&gt; sp. nov., isolated from Baltic Sea water and sediments.</title>
        <authorList>
            <person name="Martin-Rodriguez A.J."/>
            <person name="Thorell K."/>
            <person name="Joffre E."/>
            <person name="Jensie-Markopoulos S."/>
            <person name="Moore E.R.B."/>
            <person name="Sjoling A."/>
        </authorList>
    </citation>
    <scope>NUCLEOTIDE SEQUENCE</scope>
    <source>
        <strain evidence="3">SP1S2-7</strain>
    </source>
</reference>
<evidence type="ECO:0000259" key="2">
    <source>
        <dbReference type="Pfam" id="PF20469"/>
    </source>
</evidence>
<gene>
    <name evidence="3" type="ORF">NE535_17785</name>
</gene>
<evidence type="ECO:0000313" key="4">
    <source>
        <dbReference type="Proteomes" id="UP001155546"/>
    </source>
</evidence>
<dbReference type="InterPro" id="IPR041685">
    <property type="entry name" value="AAA_GajA/Old/RecF-like"/>
</dbReference>
<protein>
    <submittedName>
        <fullName evidence="3">AAA family ATPase</fullName>
    </submittedName>
</protein>
<dbReference type="Pfam" id="PF20469">
    <property type="entry name" value="OLD-like_TOPRIM"/>
    <property type="match status" value="1"/>
</dbReference>
<accession>A0A9X3AWS5</accession>
<dbReference type="AlphaFoldDB" id="A0A9X3AWS5"/>
<dbReference type="Gene3D" id="3.40.50.300">
    <property type="entry name" value="P-loop containing nucleotide triphosphate hydrolases"/>
    <property type="match status" value="1"/>
</dbReference>
<evidence type="ECO:0000259" key="1">
    <source>
        <dbReference type="Pfam" id="PF13175"/>
    </source>
</evidence>
<dbReference type="Proteomes" id="UP001155546">
    <property type="component" value="Unassembled WGS sequence"/>
</dbReference>